<dbReference type="EMBL" id="LT594622">
    <property type="protein sequence ID" value="SBT86855.1"/>
    <property type="molecule type" value="Genomic_DNA"/>
</dbReference>
<dbReference type="GO" id="GO:0005509">
    <property type="term" value="F:calcium ion binding"/>
    <property type="evidence" value="ECO:0007669"/>
    <property type="project" value="InterPro"/>
</dbReference>
<dbReference type="VEuPathDB" id="PlasmoDB:PmUG01_01014400"/>
<evidence type="ECO:0000313" key="6">
    <source>
        <dbReference type="Proteomes" id="UP000219799"/>
    </source>
</evidence>
<reference evidence="6 7" key="1">
    <citation type="submission" date="2016-06" db="EMBL/GenBank/DDBJ databases">
        <authorList>
            <consortium name="Pathogen Informatics"/>
        </authorList>
    </citation>
    <scope>NUCLEOTIDE SEQUENCE [LARGE SCALE GENOMIC DNA]</scope>
    <source>
        <strain evidence="4">PmlGA01</strain>
    </source>
</reference>
<dbReference type="PROSITE" id="PS00018">
    <property type="entry name" value="EF_HAND_1"/>
    <property type="match status" value="2"/>
</dbReference>
<accession>A0A1C3KKZ9</accession>
<keyword evidence="1" id="KW-0106">Calcium</keyword>
<evidence type="ECO:0000256" key="2">
    <source>
        <dbReference type="SAM" id="SignalP"/>
    </source>
</evidence>
<accession>A0A1D3JK07</accession>
<dbReference type="OMA" id="NEYMIFI"/>
<dbReference type="InterPro" id="IPR002048">
    <property type="entry name" value="EF_hand_dom"/>
</dbReference>
<dbReference type="PROSITE" id="PS50222">
    <property type="entry name" value="EF_HAND_2"/>
    <property type="match status" value="2"/>
</dbReference>
<proteinExistence type="predicted"/>
<feature type="domain" description="EF-hand" evidence="3">
    <location>
        <begin position="80"/>
        <end position="108"/>
    </location>
</feature>
<name>A0A1C3KKZ9_PLAMA</name>
<feature type="domain" description="EF-hand" evidence="3">
    <location>
        <begin position="44"/>
        <end position="79"/>
    </location>
</feature>
<feature type="signal peptide" evidence="2">
    <location>
        <begin position="1"/>
        <end position="24"/>
    </location>
</feature>
<keyword evidence="2" id="KW-0732">Signal</keyword>
<dbReference type="Proteomes" id="UP000219799">
    <property type="component" value="Chromosome 1"/>
</dbReference>
<evidence type="ECO:0000313" key="4">
    <source>
        <dbReference type="EMBL" id="SBT74664.1"/>
    </source>
</evidence>
<evidence type="ECO:0000313" key="7">
    <source>
        <dbReference type="Proteomes" id="UP000219813"/>
    </source>
</evidence>
<feature type="chain" id="PRO_5011890418" evidence="2">
    <location>
        <begin position="25"/>
        <end position="108"/>
    </location>
</feature>
<dbReference type="EMBL" id="LT594489">
    <property type="protein sequence ID" value="SBT74664.1"/>
    <property type="molecule type" value="Genomic_DNA"/>
</dbReference>
<dbReference type="SUPFAM" id="SSF47473">
    <property type="entry name" value="EF-hand"/>
    <property type="match status" value="1"/>
</dbReference>
<dbReference type="SMART" id="SM00054">
    <property type="entry name" value="EFh"/>
    <property type="match status" value="2"/>
</dbReference>
<evidence type="ECO:0000313" key="5">
    <source>
        <dbReference type="EMBL" id="SBT86855.1"/>
    </source>
</evidence>
<dbReference type="Proteomes" id="UP000219813">
    <property type="component" value="Chromosome 1"/>
</dbReference>
<sequence length="108" mass="12409">MRSPLWKLVLLVFLFVIFWDKLKSHKSSKGTDVGNQAPPDISEGEKEDIIKEFAEYDLNRDGLIDAEEILRVLKNMKKSDFVNFFTEVDSNSSGTISLKEYMIFISSN</sequence>
<gene>
    <name evidence="4" type="primary">PmlGA01_010005700</name>
    <name evidence="5" type="synonym">PmUG01_01014400</name>
    <name evidence="4" type="ORF">PMLGA01_010005700</name>
    <name evidence="5" type="ORF">PMUG01_01014400</name>
</gene>
<protein>
    <submittedName>
        <fullName evidence="4">Centrin, putative</fullName>
    </submittedName>
</protein>
<dbReference type="InterPro" id="IPR011992">
    <property type="entry name" value="EF-hand-dom_pair"/>
</dbReference>
<dbReference type="InterPro" id="IPR018247">
    <property type="entry name" value="EF_Hand_1_Ca_BS"/>
</dbReference>
<dbReference type="Gene3D" id="1.10.238.10">
    <property type="entry name" value="EF-hand"/>
    <property type="match status" value="1"/>
</dbReference>
<organism evidence="4 6">
    <name type="scientific">Plasmodium malariae</name>
    <dbReference type="NCBI Taxonomy" id="5858"/>
    <lineage>
        <taxon>Eukaryota</taxon>
        <taxon>Sar</taxon>
        <taxon>Alveolata</taxon>
        <taxon>Apicomplexa</taxon>
        <taxon>Aconoidasida</taxon>
        <taxon>Haemosporida</taxon>
        <taxon>Plasmodiidae</taxon>
        <taxon>Plasmodium</taxon>
        <taxon>Plasmodium (Plasmodium)</taxon>
    </lineage>
</organism>
<dbReference type="AlphaFoldDB" id="A0A1C3KKZ9"/>
<evidence type="ECO:0000259" key="3">
    <source>
        <dbReference type="PROSITE" id="PS50222"/>
    </source>
</evidence>
<keyword evidence="7" id="KW-1185">Reference proteome</keyword>
<dbReference type="OrthoDB" id="10263155at2759"/>
<evidence type="ECO:0000256" key="1">
    <source>
        <dbReference type="ARBA" id="ARBA00022837"/>
    </source>
</evidence>
<dbReference type="Pfam" id="PF13499">
    <property type="entry name" value="EF-hand_7"/>
    <property type="match status" value="1"/>
</dbReference>